<keyword evidence="3" id="KW-0813">Transport</keyword>
<dbReference type="RefSeq" id="WP_261297873.1">
    <property type="nucleotide sequence ID" value="NZ_JAMTCD010000006.1"/>
</dbReference>
<keyword evidence="5" id="KW-0997">Cell inner membrane</keyword>
<organism evidence="12 13">
    <name type="scientific">Shewanella holmiensis</name>
    <dbReference type="NCBI Taxonomy" id="2952222"/>
    <lineage>
        <taxon>Bacteria</taxon>
        <taxon>Pseudomonadati</taxon>
        <taxon>Pseudomonadota</taxon>
        <taxon>Gammaproteobacteria</taxon>
        <taxon>Alteromonadales</taxon>
        <taxon>Shewanellaceae</taxon>
        <taxon>Shewanella</taxon>
    </lineage>
</organism>
<keyword evidence="4" id="KW-1003">Cell membrane</keyword>
<dbReference type="InterPro" id="IPR006260">
    <property type="entry name" value="TonB/TolA_C"/>
</dbReference>
<evidence type="ECO:0000256" key="8">
    <source>
        <dbReference type="ARBA" id="ARBA00022989"/>
    </source>
</evidence>
<dbReference type="SUPFAM" id="SSF48452">
    <property type="entry name" value="TPR-like"/>
    <property type="match status" value="1"/>
</dbReference>
<evidence type="ECO:0000256" key="1">
    <source>
        <dbReference type="ARBA" id="ARBA00004383"/>
    </source>
</evidence>
<evidence type="ECO:0000259" key="11">
    <source>
        <dbReference type="PROSITE" id="PS52015"/>
    </source>
</evidence>
<evidence type="ECO:0000313" key="12">
    <source>
        <dbReference type="EMBL" id="MCT7941474.1"/>
    </source>
</evidence>
<accession>A0A9X2WLP7</accession>
<dbReference type="SUPFAM" id="SSF74653">
    <property type="entry name" value="TolA/TonB C-terminal domain"/>
    <property type="match status" value="1"/>
</dbReference>
<dbReference type="PANTHER" id="PTHR33446:SF14">
    <property type="entry name" value="PROTEIN TONB"/>
    <property type="match status" value="1"/>
</dbReference>
<comment type="caution">
    <text evidence="12">The sequence shown here is derived from an EMBL/GenBank/DDBJ whole genome shotgun (WGS) entry which is preliminary data.</text>
</comment>
<evidence type="ECO:0000256" key="3">
    <source>
        <dbReference type="ARBA" id="ARBA00022448"/>
    </source>
</evidence>
<dbReference type="GO" id="GO:0015031">
    <property type="term" value="P:protein transport"/>
    <property type="evidence" value="ECO:0007669"/>
    <property type="project" value="UniProtKB-KW"/>
</dbReference>
<dbReference type="EMBL" id="JAMTCD010000006">
    <property type="protein sequence ID" value="MCT7941474.1"/>
    <property type="molecule type" value="Genomic_DNA"/>
</dbReference>
<dbReference type="PROSITE" id="PS52015">
    <property type="entry name" value="TONB_CTD"/>
    <property type="match status" value="1"/>
</dbReference>
<keyword evidence="8" id="KW-1133">Transmembrane helix</keyword>
<evidence type="ECO:0000256" key="2">
    <source>
        <dbReference type="ARBA" id="ARBA00006555"/>
    </source>
</evidence>
<feature type="signal peptide" evidence="10">
    <location>
        <begin position="1"/>
        <end position="37"/>
    </location>
</feature>
<keyword evidence="10" id="KW-0732">Signal</keyword>
<dbReference type="AlphaFoldDB" id="A0A9X2WLP7"/>
<evidence type="ECO:0000256" key="7">
    <source>
        <dbReference type="ARBA" id="ARBA00022927"/>
    </source>
</evidence>
<keyword evidence="13" id="KW-1185">Reference proteome</keyword>
<dbReference type="Pfam" id="PF03544">
    <property type="entry name" value="TonB_C"/>
    <property type="match status" value="1"/>
</dbReference>
<evidence type="ECO:0000256" key="4">
    <source>
        <dbReference type="ARBA" id="ARBA00022475"/>
    </source>
</evidence>
<evidence type="ECO:0000256" key="5">
    <source>
        <dbReference type="ARBA" id="ARBA00022519"/>
    </source>
</evidence>
<dbReference type="GO" id="GO:0005886">
    <property type="term" value="C:plasma membrane"/>
    <property type="evidence" value="ECO:0007669"/>
    <property type="project" value="UniProtKB-SubCell"/>
</dbReference>
<proteinExistence type="inferred from homology"/>
<reference evidence="12" key="1">
    <citation type="journal article" date="2023" name="Int. J. Syst. Evol. Microbiol.">
        <title>&lt;i&gt;Shewanella septentrionalis&lt;/i&gt; sp. nov. and &lt;i&gt;Shewanella holmiensis&lt;/i&gt; sp. nov., isolated from Baltic Sea water and sediments.</title>
        <authorList>
            <person name="Martin-Rodriguez A.J."/>
            <person name="Thorell K."/>
            <person name="Joffre E."/>
            <person name="Jensie-Markopoulos S."/>
            <person name="Moore E.R.B."/>
            <person name="Sjoling A."/>
        </authorList>
    </citation>
    <scope>NUCLEOTIDE SEQUENCE</scope>
    <source>
        <strain evidence="12">SP1S2-7</strain>
    </source>
</reference>
<dbReference type="Proteomes" id="UP001155546">
    <property type="component" value="Unassembled WGS sequence"/>
</dbReference>
<comment type="subcellular location">
    <subcellularLocation>
        <location evidence="1">Cell inner membrane</location>
        <topology evidence="1">Single-pass membrane protein</topology>
        <orientation evidence="1">Periplasmic side</orientation>
    </subcellularLocation>
</comment>
<evidence type="ECO:0000256" key="6">
    <source>
        <dbReference type="ARBA" id="ARBA00022692"/>
    </source>
</evidence>
<dbReference type="GO" id="GO:0055085">
    <property type="term" value="P:transmembrane transport"/>
    <property type="evidence" value="ECO:0007669"/>
    <property type="project" value="InterPro"/>
</dbReference>
<name>A0A9X2WLP7_9GAMM</name>
<dbReference type="Gene3D" id="3.30.1150.10">
    <property type="match status" value="1"/>
</dbReference>
<protein>
    <submittedName>
        <fullName evidence="12">TonB family protein</fullName>
    </submittedName>
</protein>
<dbReference type="PANTHER" id="PTHR33446">
    <property type="entry name" value="PROTEIN TONB-RELATED"/>
    <property type="match status" value="1"/>
</dbReference>
<comment type="similarity">
    <text evidence="2">Belongs to the TonB family.</text>
</comment>
<dbReference type="Gene3D" id="1.25.40.10">
    <property type="entry name" value="Tetratricopeptide repeat domain"/>
    <property type="match status" value="1"/>
</dbReference>
<keyword evidence="9" id="KW-0472">Membrane</keyword>
<keyword evidence="7" id="KW-0653">Protein transport</keyword>
<evidence type="ECO:0000256" key="10">
    <source>
        <dbReference type="SAM" id="SignalP"/>
    </source>
</evidence>
<dbReference type="NCBIfam" id="TIGR01352">
    <property type="entry name" value="tonB_Cterm"/>
    <property type="match status" value="1"/>
</dbReference>
<keyword evidence="6" id="KW-0812">Transmembrane</keyword>
<sequence>MKHKTFQFNSNTITANIKMCVYGSVLVSSMLSPMVQADDFSSSYQAYQQAVAANDSKQTLVFAQQAYDLGKVSFGENHIDTAKLLMNLANAQRNSGDKVSASQNYNKVLASYQAHYGDDNIEVLDPMLLAAESTINDKKAQALFEDAIDVAKSLNDPLVIAEVYTAAFKHLYKTPEYNHTIKNYGLKAYDIYSQHLPEDAIIRVDATYLAASIQFAEKHYDTAERLFLEVIKQYQALDYSHPSELHAHAVLVELYEKQNNSQQATAHCIAIGKMKPWSDDQDQVPLFRHHPNYPKSYAKDRKSGWVDMVFTIDANGFVKSASVLDSKGGKRFEKESLEAIQKWRYAPKFVDGNPVEAEAKVRLDFTIADS</sequence>
<dbReference type="InterPro" id="IPR051045">
    <property type="entry name" value="TonB-dependent_transducer"/>
</dbReference>
<gene>
    <name evidence="12" type="ORF">NE535_06630</name>
</gene>
<evidence type="ECO:0000313" key="13">
    <source>
        <dbReference type="Proteomes" id="UP001155546"/>
    </source>
</evidence>
<feature type="domain" description="TonB C-terminal" evidence="11">
    <location>
        <begin position="278"/>
        <end position="370"/>
    </location>
</feature>
<evidence type="ECO:0000256" key="9">
    <source>
        <dbReference type="ARBA" id="ARBA00023136"/>
    </source>
</evidence>
<dbReference type="InterPro" id="IPR037682">
    <property type="entry name" value="TonB_C"/>
</dbReference>
<feature type="chain" id="PRO_5040791808" evidence="10">
    <location>
        <begin position="38"/>
        <end position="370"/>
    </location>
</feature>
<dbReference type="InterPro" id="IPR011990">
    <property type="entry name" value="TPR-like_helical_dom_sf"/>
</dbReference>